<comment type="caution">
    <text evidence="2">The sequence shown here is derived from an EMBL/GenBank/DDBJ whole genome shotgun (WGS) entry which is preliminary data.</text>
</comment>
<name>A0A1C0B506_9BACT</name>
<dbReference type="PANTHER" id="PTHR43685:SF3">
    <property type="entry name" value="SLR2126 PROTEIN"/>
    <property type="match status" value="1"/>
</dbReference>
<dbReference type="Proteomes" id="UP000093281">
    <property type="component" value="Unassembled WGS sequence"/>
</dbReference>
<sequence>MKASLIIAVYKDVEALSLIIRALQNQTYKNFEVVIAEDGNSSEMKNFISNIKNLNIIHTTQEDTGIRKCRSVNNGITASSGEYLIFIDGDCVPYSTFIESHIKLAENGYVLSGRRVNLGPKYSKKLRENKISPLKLEKSFLFKYPFIAKDCLEGHSEEGFRISPNGFIYKLFLKNRKSSKSLLGCNYSCFRKDMFVINGYDESLEGSAIGTDTDLEWRFKGIGLKLKSIKFIANIFHLYHKTNLNFYTTEKEAFELMKNHKNMKKHICDFGLNLHSNLKGNVQ</sequence>
<evidence type="ECO:0000313" key="2">
    <source>
        <dbReference type="EMBL" id="OCL97536.1"/>
    </source>
</evidence>
<dbReference type="AlphaFoldDB" id="A0A1C0B506"/>
<reference evidence="3" key="1">
    <citation type="submission" date="2015-05" db="EMBL/GenBank/DDBJ databases">
        <authorList>
            <person name="Rovetto F."/>
            <person name="Cocolin L."/>
            <person name="Illeghems K."/>
            <person name="Van Nieuwerburgh F."/>
            <person name="Houf K."/>
        </authorList>
    </citation>
    <scope>NUCLEOTIDE SEQUENCE [LARGE SCALE GENOMIC DNA]</scope>
    <source>
        <strain evidence="3">DU22</strain>
    </source>
</reference>
<evidence type="ECO:0000313" key="3">
    <source>
        <dbReference type="Proteomes" id="UP000093281"/>
    </source>
</evidence>
<dbReference type="OrthoDB" id="9815923at2"/>
<dbReference type="Pfam" id="PF00535">
    <property type="entry name" value="Glycos_transf_2"/>
    <property type="match status" value="1"/>
</dbReference>
<organism evidence="2 3">
    <name type="scientific">Aliarcobacter thereius</name>
    <dbReference type="NCBI Taxonomy" id="544718"/>
    <lineage>
        <taxon>Bacteria</taxon>
        <taxon>Pseudomonadati</taxon>
        <taxon>Campylobacterota</taxon>
        <taxon>Epsilonproteobacteria</taxon>
        <taxon>Campylobacterales</taxon>
        <taxon>Arcobacteraceae</taxon>
        <taxon>Aliarcobacter</taxon>
    </lineage>
</organism>
<protein>
    <submittedName>
        <fullName evidence="2">Chondroitin synthase</fullName>
    </submittedName>
</protein>
<evidence type="ECO:0000259" key="1">
    <source>
        <dbReference type="Pfam" id="PF00535"/>
    </source>
</evidence>
<proteinExistence type="predicted"/>
<gene>
    <name evidence="2" type="primary">kfoC</name>
    <name evidence="2" type="ORF">AAX29_01896</name>
</gene>
<dbReference type="InterPro" id="IPR050834">
    <property type="entry name" value="Glycosyltransf_2"/>
</dbReference>
<feature type="domain" description="Glycosyltransferase 2-like" evidence="1">
    <location>
        <begin position="4"/>
        <end position="130"/>
    </location>
</feature>
<dbReference type="Gene3D" id="3.90.550.10">
    <property type="entry name" value="Spore Coat Polysaccharide Biosynthesis Protein SpsA, Chain A"/>
    <property type="match status" value="1"/>
</dbReference>
<dbReference type="InterPro" id="IPR001173">
    <property type="entry name" value="Glyco_trans_2-like"/>
</dbReference>
<dbReference type="PATRIC" id="fig|544718.51.peg.1862"/>
<dbReference type="InterPro" id="IPR029044">
    <property type="entry name" value="Nucleotide-diphossugar_trans"/>
</dbReference>
<accession>A0A1C0B506</accession>
<dbReference type="RefSeq" id="WP_066187488.1">
    <property type="nucleotide sequence ID" value="NZ_LCUJ01000010.1"/>
</dbReference>
<dbReference type="EMBL" id="LCUJ01000010">
    <property type="protein sequence ID" value="OCL97536.1"/>
    <property type="molecule type" value="Genomic_DNA"/>
</dbReference>
<dbReference type="PANTHER" id="PTHR43685">
    <property type="entry name" value="GLYCOSYLTRANSFERASE"/>
    <property type="match status" value="1"/>
</dbReference>
<dbReference type="SUPFAM" id="SSF53448">
    <property type="entry name" value="Nucleotide-diphospho-sugar transferases"/>
    <property type="match status" value="1"/>
</dbReference>